<accession>A0A6S7FTQ1</accession>
<dbReference type="AlphaFoldDB" id="A0A6S7FTQ1"/>
<dbReference type="Proteomes" id="UP001152795">
    <property type="component" value="Unassembled WGS sequence"/>
</dbReference>
<proteinExistence type="predicted"/>
<dbReference type="SUPFAM" id="SSF46785">
    <property type="entry name" value="Winged helix' DNA-binding domain"/>
    <property type="match status" value="1"/>
</dbReference>
<dbReference type="PANTHER" id="PTHR11949">
    <property type="entry name" value="INTERFERON REGULATORY FACTOR"/>
    <property type="match status" value="1"/>
</dbReference>
<dbReference type="GO" id="GO:0005634">
    <property type="term" value="C:nucleus"/>
    <property type="evidence" value="ECO:0007669"/>
    <property type="project" value="TreeGrafter"/>
</dbReference>
<dbReference type="Pfam" id="PF00605">
    <property type="entry name" value="IRF"/>
    <property type="match status" value="1"/>
</dbReference>
<evidence type="ECO:0000313" key="1">
    <source>
        <dbReference type="EMBL" id="CAB3979489.1"/>
    </source>
</evidence>
<dbReference type="InterPro" id="IPR036390">
    <property type="entry name" value="WH_DNA-bd_sf"/>
</dbReference>
<dbReference type="EMBL" id="CACRXK020000203">
    <property type="protein sequence ID" value="CAB3979489.1"/>
    <property type="molecule type" value="Genomic_DNA"/>
</dbReference>
<protein>
    <submittedName>
        <fullName evidence="1">Interferon regulatory factor 1</fullName>
    </submittedName>
</protein>
<dbReference type="GO" id="GO:0000981">
    <property type="term" value="F:DNA-binding transcription factor activity, RNA polymerase II-specific"/>
    <property type="evidence" value="ECO:0007669"/>
    <property type="project" value="TreeGrafter"/>
</dbReference>
<gene>
    <name evidence="1" type="ORF">PACLA_8A034714</name>
</gene>
<comment type="caution">
    <text evidence="1">The sequence shown here is derived from an EMBL/GenBank/DDBJ whole genome shotgun (WGS) entry which is preliminary data.</text>
</comment>
<dbReference type="SMART" id="SM00348">
    <property type="entry name" value="IRF"/>
    <property type="match status" value="1"/>
</dbReference>
<dbReference type="InterPro" id="IPR001346">
    <property type="entry name" value="Interferon_reg_fact_DNA-bd_dom"/>
</dbReference>
<name>A0A6S7FTQ1_PARCT</name>
<dbReference type="PRINTS" id="PR00267">
    <property type="entry name" value="INTFRNREGFCT"/>
</dbReference>
<dbReference type="OrthoDB" id="6538197at2759"/>
<evidence type="ECO:0000313" key="2">
    <source>
        <dbReference type="Proteomes" id="UP001152795"/>
    </source>
</evidence>
<organism evidence="1 2">
    <name type="scientific">Paramuricea clavata</name>
    <name type="common">Red gorgonian</name>
    <name type="synonym">Violescent sea-whip</name>
    <dbReference type="NCBI Taxonomy" id="317549"/>
    <lineage>
        <taxon>Eukaryota</taxon>
        <taxon>Metazoa</taxon>
        <taxon>Cnidaria</taxon>
        <taxon>Anthozoa</taxon>
        <taxon>Octocorallia</taxon>
        <taxon>Malacalcyonacea</taxon>
        <taxon>Plexauridae</taxon>
        <taxon>Paramuricea</taxon>
    </lineage>
</organism>
<sequence length="291" mass="33799">MKGKRDSLRVWLEKNLNANNIRGLEWKDRKNKIFKIRWKHASKHGWSSELDGCVFREWAIYSGKFKPGETPQEQPKVWKANFRCALNALPDIQEIVSERETRGNEAQKVFHMRPHVLKQGRRNRASSRMRDVPGYQASTSHLKYIEEPNMVQVGKSVWTHRSFARPVSENPPPLLHIRSECCSSIERQTEKAAFSSYVKTIKENEPVLPEHKIIDLIDSWSHELKEQHDSRFYNTAQMSNPGGYVESSIGVYQNANYSGGQTTRIPASRYYLTYDTSDESTQTCFEYVSRI</sequence>
<dbReference type="PANTHER" id="PTHR11949:SF17">
    <property type="entry name" value="IRF TRYPTOPHAN PENTAD REPEAT DOMAIN-CONTAINING PROTEIN"/>
    <property type="match status" value="1"/>
</dbReference>
<dbReference type="InterPro" id="IPR036388">
    <property type="entry name" value="WH-like_DNA-bd_sf"/>
</dbReference>
<dbReference type="CDD" id="cd00103">
    <property type="entry name" value="IRF"/>
    <property type="match status" value="1"/>
</dbReference>
<reference evidence="1" key="1">
    <citation type="submission" date="2020-04" db="EMBL/GenBank/DDBJ databases">
        <authorList>
            <person name="Alioto T."/>
            <person name="Alioto T."/>
            <person name="Gomez Garrido J."/>
        </authorList>
    </citation>
    <scope>NUCLEOTIDE SEQUENCE</scope>
    <source>
        <strain evidence="1">A484AB</strain>
    </source>
</reference>
<dbReference type="GO" id="GO:0000978">
    <property type="term" value="F:RNA polymerase II cis-regulatory region sequence-specific DNA binding"/>
    <property type="evidence" value="ECO:0007669"/>
    <property type="project" value="TreeGrafter"/>
</dbReference>
<dbReference type="Gene3D" id="1.10.10.10">
    <property type="entry name" value="Winged helix-like DNA-binding domain superfamily/Winged helix DNA-binding domain"/>
    <property type="match status" value="1"/>
</dbReference>
<dbReference type="GO" id="GO:0002376">
    <property type="term" value="P:immune system process"/>
    <property type="evidence" value="ECO:0007669"/>
    <property type="project" value="TreeGrafter"/>
</dbReference>
<dbReference type="PROSITE" id="PS51507">
    <property type="entry name" value="IRF_2"/>
    <property type="match status" value="1"/>
</dbReference>
<keyword evidence="2" id="KW-1185">Reference proteome</keyword>